<dbReference type="InterPro" id="IPR033756">
    <property type="entry name" value="YlxH/NBP35"/>
</dbReference>
<keyword evidence="6" id="KW-0378">Hydrolase</keyword>
<dbReference type="SUPFAM" id="SSF52540">
    <property type="entry name" value="P-loop containing nucleoside triphosphate hydrolases"/>
    <property type="match status" value="1"/>
</dbReference>
<reference evidence="7" key="2">
    <citation type="journal article" date="2021" name="PeerJ">
        <title>Extensive microbial diversity within the chicken gut microbiome revealed by metagenomics and culture.</title>
        <authorList>
            <person name="Gilroy R."/>
            <person name="Ravi A."/>
            <person name="Getino M."/>
            <person name="Pursley I."/>
            <person name="Horton D.L."/>
            <person name="Alikhan N.F."/>
            <person name="Baker D."/>
            <person name="Gharbi K."/>
            <person name="Hall N."/>
            <person name="Watson M."/>
            <person name="Adriaenssens E.M."/>
            <person name="Foster-Nyarko E."/>
            <person name="Jarju S."/>
            <person name="Secka A."/>
            <person name="Antonio M."/>
            <person name="Oren A."/>
            <person name="Chaudhuri R.R."/>
            <person name="La Ragione R."/>
            <person name="Hildebrand F."/>
            <person name="Pallen M.J."/>
        </authorList>
    </citation>
    <scope>NUCLEOTIDE SEQUENCE</scope>
    <source>
        <strain evidence="7">14700</strain>
    </source>
</reference>
<accession>A0A9D9ND43</accession>
<dbReference type="PANTHER" id="PTHR23264:SF19">
    <property type="entry name" value="CYTOSOLIC FE-S CLUSTER ASSEMBLY FACTOR NUBP2"/>
    <property type="match status" value="1"/>
</dbReference>
<comment type="caution">
    <text evidence="7">The sequence shown here is derived from an EMBL/GenBank/DDBJ whole genome shotgun (WGS) entry which is preliminary data.</text>
</comment>
<comment type="function">
    <text evidence="6">Binds and transfers iron-sulfur (Fe-S) clusters to target apoproteins. Can hydrolyze ATP.</text>
</comment>
<dbReference type="InterPro" id="IPR019591">
    <property type="entry name" value="Mrp/NBP35_ATP-bd"/>
</dbReference>
<dbReference type="GO" id="GO:0046872">
    <property type="term" value="F:metal ion binding"/>
    <property type="evidence" value="ECO:0007669"/>
    <property type="project" value="UniProtKB-KW"/>
</dbReference>
<dbReference type="Gene3D" id="3.40.50.300">
    <property type="entry name" value="P-loop containing nucleotide triphosphate hydrolases"/>
    <property type="match status" value="1"/>
</dbReference>
<dbReference type="HAMAP" id="MF_02040">
    <property type="entry name" value="Mrp_NBP35"/>
    <property type="match status" value="1"/>
</dbReference>
<dbReference type="Proteomes" id="UP000810292">
    <property type="component" value="Unassembled WGS sequence"/>
</dbReference>
<gene>
    <name evidence="7" type="ORF">IAA72_04395</name>
</gene>
<sequence>MADNQMDEYEAQTARIRARMDKIGRKIMIMSGKGGVGKTTVTVNLANALVDMGCRVGVLDTDLHGPNVAVMFGCRDAELQSEDGHTFIPVTPRENLKVMSLAFALEDQDAPVIWRGSLKNSAIRQFLGDVEWGELDYLLIDTPPGTGDEQLTVCQSIPELTGSIIVTTPQEVAVLDARRSVNFSRKLGVAIIGVIENMSGLICPNCKHEIPIFGKGGGKKMCQDMHVPFLGAVPMEAGLPDAEDSGKEWIQEPGVHPSAEALKAIANEINNGTACSTSRDTSFLGTPSCKPSACAHCTSNCPSRKNNG</sequence>
<dbReference type="AlphaFoldDB" id="A0A9D9ND43"/>
<dbReference type="GO" id="GO:0140663">
    <property type="term" value="F:ATP-dependent FeS chaperone activity"/>
    <property type="evidence" value="ECO:0007669"/>
    <property type="project" value="InterPro"/>
</dbReference>
<organism evidence="7 8">
    <name type="scientific">Candidatus Ornithospirochaeta stercoravium</name>
    <dbReference type="NCBI Taxonomy" id="2840897"/>
    <lineage>
        <taxon>Bacteria</taxon>
        <taxon>Pseudomonadati</taxon>
        <taxon>Spirochaetota</taxon>
        <taxon>Spirochaetia</taxon>
        <taxon>Spirochaetales</taxon>
        <taxon>Spirochaetaceae</taxon>
        <taxon>Spirochaetaceae incertae sedis</taxon>
        <taxon>Candidatus Ornithospirochaeta</taxon>
    </lineage>
</organism>
<evidence type="ECO:0000256" key="1">
    <source>
        <dbReference type="ARBA" id="ARBA00022723"/>
    </source>
</evidence>
<name>A0A9D9ND43_9SPIO</name>
<evidence type="ECO:0000256" key="6">
    <source>
        <dbReference type="HAMAP-Rule" id="MF_02040"/>
    </source>
</evidence>
<keyword evidence="5 6" id="KW-0411">Iron-sulfur</keyword>
<reference evidence="7" key="1">
    <citation type="submission" date="2020-10" db="EMBL/GenBank/DDBJ databases">
        <authorList>
            <person name="Gilroy R."/>
        </authorList>
    </citation>
    <scope>NUCLEOTIDE SEQUENCE</scope>
    <source>
        <strain evidence="7">14700</strain>
    </source>
</reference>
<keyword evidence="4 6" id="KW-0408">Iron</keyword>
<comment type="similarity">
    <text evidence="6">Belongs to the Mrp/NBP35 ATP-binding proteins family.</text>
</comment>
<keyword evidence="1 6" id="KW-0479">Metal-binding</keyword>
<dbReference type="GO" id="GO:0051536">
    <property type="term" value="F:iron-sulfur cluster binding"/>
    <property type="evidence" value="ECO:0007669"/>
    <property type="project" value="UniProtKB-UniRule"/>
</dbReference>
<keyword evidence="3 6" id="KW-0067">ATP-binding</keyword>
<evidence type="ECO:0000256" key="3">
    <source>
        <dbReference type="ARBA" id="ARBA00022840"/>
    </source>
</evidence>
<feature type="binding site" evidence="6">
    <location>
        <begin position="32"/>
        <end position="39"/>
    </location>
    <ligand>
        <name>ATP</name>
        <dbReference type="ChEBI" id="CHEBI:30616"/>
    </ligand>
</feature>
<evidence type="ECO:0000313" key="7">
    <source>
        <dbReference type="EMBL" id="MBO8469008.1"/>
    </source>
</evidence>
<evidence type="ECO:0000256" key="5">
    <source>
        <dbReference type="ARBA" id="ARBA00023014"/>
    </source>
</evidence>
<dbReference type="InterPro" id="IPR000808">
    <property type="entry name" value="Mrp-like_CS"/>
</dbReference>
<dbReference type="FunFam" id="3.40.50.300:FF:001119">
    <property type="entry name" value="Iron-sulfur cluster carrier protein"/>
    <property type="match status" value="1"/>
</dbReference>
<evidence type="ECO:0000256" key="2">
    <source>
        <dbReference type="ARBA" id="ARBA00022741"/>
    </source>
</evidence>
<dbReference type="GO" id="GO:0016887">
    <property type="term" value="F:ATP hydrolysis activity"/>
    <property type="evidence" value="ECO:0007669"/>
    <property type="project" value="UniProtKB-UniRule"/>
</dbReference>
<dbReference type="PROSITE" id="PS01215">
    <property type="entry name" value="MRP"/>
    <property type="match status" value="1"/>
</dbReference>
<dbReference type="PANTHER" id="PTHR23264">
    <property type="entry name" value="NUCLEOTIDE-BINDING PROTEIN NBP35 YEAST -RELATED"/>
    <property type="match status" value="1"/>
</dbReference>
<proteinExistence type="inferred from homology"/>
<evidence type="ECO:0000256" key="4">
    <source>
        <dbReference type="ARBA" id="ARBA00023004"/>
    </source>
</evidence>
<dbReference type="GO" id="GO:0016226">
    <property type="term" value="P:iron-sulfur cluster assembly"/>
    <property type="evidence" value="ECO:0007669"/>
    <property type="project" value="InterPro"/>
</dbReference>
<dbReference type="GO" id="GO:0005524">
    <property type="term" value="F:ATP binding"/>
    <property type="evidence" value="ECO:0007669"/>
    <property type="project" value="UniProtKB-UniRule"/>
</dbReference>
<dbReference type="CDD" id="cd02037">
    <property type="entry name" value="Mrp_NBP35"/>
    <property type="match status" value="1"/>
</dbReference>
<dbReference type="GO" id="GO:0005829">
    <property type="term" value="C:cytosol"/>
    <property type="evidence" value="ECO:0007669"/>
    <property type="project" value="TreeGrafter"/>
</dbReference>
<evidence type="ECO:0000313" key="8">
    <source>
        <dbReference type="Proteomes" id="UP000810292"/>
    </source>
</evidence>
<keyword evidence="2 6" id="KW-0547">Nucleotide-binding</keyword>
<comment type="subunit">
    <text evidence="6">Homodimer.</text>
</comment>
<dbReference type="EMBL" id="JADIMF010000070">
    <property type="protein sequence ID" value="MBO8469008.1"/>
    <property type="molecule type" value="Genomic_DNA"/>
</dbReference>
<dbReference type="InterPro" id="IPR027417">
    <property type="entry name" value="P-loop_NTPase"/>
</dbReference>
<protein>
    <recommendedName>
        <fullName evidence="6">Iron-sulfur cluster carrier protein</fullName>
    </recommendedName>
</protein>
<dbReference type="Pfam" id="PF10609">
    <property type="entry name" value="ParA"/>
    <property type="match status" value="1"/>
</dbReference>